<dbReference type="EMBL" id="JALJOV010001611">
    <property type="protein sequence ID" value="KAK9845585.1"/>
    <property type="molecule type" value="Genomic_DNA"/>
</dbReference>
<reference evidence="1 2" key="1">
    <citation type="journal article" date="2024" name="Nat. Commun.">
        <title>Phylogenomics reveals the evolutionary origins of lichenization in chlorophyte algae.</title>
        <authorList>
            <person name="Puginier C."/>
            <person name="Libourel C."/>
            <person name="Otte J."/>
            <person name="Skaloud P."/>
            <person name="Haon M."/>
            <person name="Grisel S."/>
            <person name="Petersen M."/>
            <person name="Berrin J.G."/>
            <person name="Delaux P.M."/>
            <person name="Dal Grande F."/>
            <person name="Keller J."/>
        </authorList>
    </citation>
    <scope>NUCLEOTIDE SEQUENCE [LARGE SCALE GENOMIC DNA]</scope>
    <source>
        <strain evidence="1 2">SAG 2523</strain>
    </source>
</reference>
<evidence type="ECO:0000313" key="2">
    <source>
        <dbReference type="Proteomes" id="UP001485043"/>
    </source>
</evidence>
<dbReference type="SUPFAM" id="SSF52833">
    <property type="entry name" value="Thioredoxin-like"/>
    <property type="match status" value="1"/>
</dbReference>
<dbReference type="Gene3D" id="3.40.30.10">
    <property type="entry name" value="Glutaredoxin"/>
    <property type="match status" value="1"/>
</dbReference>
<accession>A0AAW1SID3</accession>
<organism evidence="1 2">
    <name type="scientific">Apatococcus fuscideae</name>
    <dbReference type="NCBI Taxonomy" id="2026836"/>
    <lineage>
        <taxon>Eukaryota</taxon>
        <taxon>Viridiplantae</taxon>
        <taxon>Chlorophyta</taxon>
        <taxon>core chlorophytes</taxon>
        <taxon>Trebouxiophyceae</taxon>
        <taxon>Chlorellales</taxon>
        <taxon>Chlorellaceae</taxon>
        <taxon>Apatococcus</taxon>
    </lineage>
</organism>
<evidence type="ECO:0000313" key="1">
    <source>
        <dbReference type="EMBL" id="KAK9845585.1"/>
    </source>
</evidence>
<dbReference type="CDD" id="cd02947">
    <property type="entry name" value="TRX_family"/>
    <property type="match status" value="1"/>
</dbReference>
<dbReference type="Proteomes" id="UP001485043">
    <property type="component" value="Unassembled WGS sequence"/>
</dbReference>
<comment type="caution">
    <text evidence="1">The sequence shown here is derived from an EMBL/GenBank/DDBJ whole genome shotgun (WGS) entry which is preliminary data.</text>
</comment>
<sequence length="101" mass="11552">MYWQSDTDGGQHLTMLVTLQKLAEAYSNVSFATLYGNESEDLKHVFRDRLGTKVTPTFFFYRNGEIVHTHTGANKTKLETFIRENFSPDEASSLPEELYPA</sequence>
<protein>
    <recommendedName>
        <fullName evidence="3">Thioredoxin domain-containing protein</fullName>
    </recommendedName>
</protein>
<dbReference type="AlphaFoldDB" id="A0AAW1SID3"/>
<proteinExistence type="predicted"/>
<keyword evidence="2" id="KW-1185">Reference proteome</keyword>
<evidence type="ECO:0008006" key="3">
    <source>
        <dbReference type="Google" id="ProtNLM"/>
    </source>
</evidence>
<gene>
    <name evidence="1" type="ORF">WJX84_004205</name>
</gene>
<dbReference type="InterPro" id="IPR036249">
    <property type="entry name" value="Thioredoxin-like_sf"/>
</dbReference>
<name>A0AAW1SID3_9CHLO</name>